<dbReference type="PROSITE" id="PS50011">
    <property type="entry name" value="PROTEIN_KINASE_DOM"/>
    <property type="match status" value="1"/>
</dbReference>
<keyword evidence="6" id="KW-0723">Serine/threonine-protein kinase</keyword>
<dbReference type="SMART" id="SM00220">
    <property type="entry name" value="S_TKc"/>
    <property type="match status" value="1"/>
</dbReference>
<comment type="similarity">
    <text evidence="1">Belongs to the protein kinase superfamily. STE Ser/Thr protein kinase family. STE20 subfamily.</text>
</comment>
<evidence type="ECO:0000313" key="8">
    <source>
        <dbReference type="Proteomes" id="UP000694888"/>
    </source>
</evidence>
<keyword evidence="4 5" id="KW-0067">ATP-binding</keyword>
<dbReference type="InterPro" id="IPR011009">
    <property type="entry name" value="Kinase-like_dom_sf"/>
</dbReference>
<dbReference type="InterPro" id="IPR051931">
    <property type="entry name" value="PAK3-like"/>
</dbReference>
<dbReference type="InterPro" id="IPR017441">
    <property type="entry name" value="Protein_kinase_ATP_BS"/>
</dbReference>
<proteinExistence type="inferred from homology"/>
<keyword evidence="3 5" id="KW-0547">Nucleotide-binding</keyword>
<dbReference type="GeneID" id="101850626"/>
<evidence type="ECO:0000313" key="9">
    <source>
        <dbReference type="RefSeq" id="XP_005091717.1"/>
    </source>
</evidence>
<feature type="domain" description="Protein kinase" evidence="7">
    <location>
        <begin position="16"/>
        <end position="258"/>
    </location>
</feature>
<name>A0ABM0JE95_APLCA</name>
<dbReference type="Pfam" id="PF00069">
    <property type="entry name" value="Pkinase"/>
    <property type="match status" value="1"/>
</dbReference>
<dbReference type="CDD" id="cd00180">
    <property type="entry name" value="PKc"/>
    <property type="match status" value="1"/>
</dbReference>
<dbReference type="PROSITE" id="PS00107">
    <property type="entry name" value="PROTEIN_KINASE_ATP"/>
    <property type="match status" value="1"/>
</dbReference>
<dbReference type="EC" id="2.7.11.1" evidence="2"/>
<evidence type="ECO:0000256" key="2">
    <source>
        <dbReference type="ARBA" id="ARBA00012513"/>
    </source>
</evidence>
<evidence type="ECO:0000256" key="3">
    <source>
        <dbReference type="ARBA" id="ARBA00022741"/>
    </source>
</evidence>
<gene>
    <name evidence="9" type="primary">LOC101850626</name>
</gene>
<protein>
    <recommendedName>
        <fullName evidence="2">non-specific serine/threonine protein kinase</fullName>
        <ecNumber evidence="2">2.7.11.1</ecNumber>
    </recommendedName>
</protein>
<dbReference type="PANTHER" id="PTHR45832:SF22">
    <property type="entry name" value="SERINE_THREONINE-PROTEIN KINASE SAMKA-RELATED"/>
    <property type="match status" value="1"/>
</dbReference>
<reference evidence="9" key="1">
    <citation type="submission" date="2025-08" db="UniProtKB">
        <authorList>
            <consortium name="RefSeq"/>
        </authorList>
    </citation>
    <scope>IDENTIFICATION</scope>
</reference>
<organism evidence="8 9">
    <name type="scientific">Aplysia californica</name>
    <name type="common">California sea hare</name>
    <dbReference type="NCBI Taxonomy" id="6500"/>
    <lineage>
        <taxon>Eukaryota</taxon>
        <taxon>Metazoa</taxon>
        <taxon>Spiralia</taxon>
        <taxon>Lophotrochozoa</taxon>
        <taxon>Mollusca</taxon>
        <taxon>Gastropoda</taxon>
        <taxon>Heterobranchia</taxon>
        <taxon>Euthyneura</taxon>
        <taxon>Tectipleura</taxon>
        <taxon>Aplysiida</taxon>
        <taxon>Aplysioidea</taxon>
        <taxon>Aplysiidae</taxon>
        <taxon>Aplysia</taxon>
    </lineage>
</organism>
<dbReference type="InterPro" id="IPR000719">
    <property type="entry name" value="Prot_kinase_dom"/>
</dbReference>
<dbReference type="PANTHER" id="PTHR45832">
    <property type="entry name" value="SERINE/THREONINE-PROTEIN KINASE SAMKA-RELATED-RELATED"/>
    <property type="match status" value="1"/>
</dbReference>
<dbReference type="RefSeq" id="XP_005091717.1">
    <property type="nucleotide sequence ID" value="XM_005091660.3"/>
</dbReference>
<evidence type="ECO:0000259" key="7">
    <source>
        <dbReference type="PROSITE" id="PS50011"/>
    </source>
</evidence>
<evidence type="ECO:0000256" key="6">
    <source>
        <dbReference type="RuleBase" id="RU000304"/>
    </source>
</evidence>
<evidence type="ECO:0000256" key="4">
    <source>
        <dbReference type="ARBA" id="ARBA00022840"/>
    </source>
</evidence>
<keyword evidence="6" id="KW-0808">Transferase</keyword>
<keyword evidence="8" id="KW-1185">Reference proteome</keyword>
<dbReference type="Gene3D" id="1.10.510.10">
    <property type="entry name" value="Transferase(Phosphotransferase) domain 1"/>
    <property type="match status" value="1"/>
</dbReference>
<sequence>MKTVDQQNVLLDTFNLVRGPRLGRGGSGEVVLASAKHDPSLKVAVKMVSLKRKSGETDFFNEVSFLRELRHPHILKMIAFACVPQHGFILMTYYQNGTLSSLIWSEPLKGRRMLGHVLDVTCALEYLHNRYIYHQDVKPLNILLDNQDRAILGDFGHAKQARDSSAKVREWVSTPGFYGPETRKGRPMCPFKLDMYSLGVTMWLLVYRTHTIHPDPLAAKDYCRKVREPYRRILLQLLHKDPNQRWRAADLMRFSVWNSLRAPSQLTTR</sequence>
<dbReference type="Proteomes" id="UP000694888">
    <property type="component" value="Unplaced"/>
</dbReference>
<dbReference type="PROSITE" id="PS00108">
    <property type="entry name" value="PROTEIN_KINASE_ST"/>
    <property type="match status" value="1"/>
</dbReference>
<keyword evidence="6" id="KW-0418">Kinase</keyword>
<dbReference type="InterPro" id="IPR008271">
    <property type="entry name" value="Ser/Thr_kinase_AS"/>
</dbReference>
<evidence type="ECO:0000256" key="5">
    <source>
        <dbReference type="PROSITE-ProRule" id="PRU10141"/>
    </source>
</evidence>
<accession>A0ABM0JE95</accession>
<dbReference type="SUPFAM" id="SSF56112">
    <property type="entry name" value="Protein kinase-like (PK-like)"/>
    <property type="match status" value="1"/>
</dbReference>
<evidence type="ECO:0000256" key="1">
    <source>
        <dbReference type="ARBA" id="ARBA00008874"/>
    </source>
</evidence>
<feature type="binding site" evidence="5">
    <location>
        <position position="46"/>
    </location>
    <ligand>
        <name>ATP</name>
        <dbReference type="ChEBI" id="CHEBI:30616"/>
    </ligand>
</feature>